<dbReference type="EMBL" id="GGLE01004057">
    <property type="protein sequence ID" value="MBY08183.1"/>
    <property type="molecule type" value="Transcribed_RNA"/>
</dbReference>
<dbReference type="PANTHER" id="PTHR21054:SF2">
    <property type="entry name" value="MIP04191P"/>
    <property type="match status" value="1"/>
</dbReference>
<protein>
    <submittedName>
        <fullName evidence="1">Putative zinc metalloproteinase</fullName>
    </submittedName>
</protein>
<reference evidence="1" key="1">
    <citation type="submission" date="2018-03" db="EMBL/GenBank/DDBJ databases">
        <title>The relapsing fever spirochete Borrelia turicatae persists in the highly oxidative environment of its soft-bodied tick vector.</title>
        <authorList>
            <person name="Bourret T.J."/>
            <person name="Boyle W.K."/>
            <person name="Valenzuela J.G."/>
            <person name="Oliveira F."/>
            <person name="Lopez J.E."/>
        </authorList>
    </citation>
    <scope>NUCLEOTIDE SEQUENCE</scope>
    <source>
        <strain evidence="1">Kansas strain/isolate</strain>
        <tissue evidence="1">Salivary glands</tissue>
    </source>
</reference>
<dbReference type="AlphaFoldDB" id="A0A2R5LF76"/>
<name>A0A2R5LF76_9ACAR</name>
<dbReference type="InterPro" id="IPR021917">
    <property type="entry name" value="Unchr_Zn-peptidase-like"/>
</dbReference>
<sequence length="542" mass="60264">MAIRITNLQPDQILNHPLALICGDVQGTDDIVSIAVQNITDENSNSTAWPVVGRHFRALVHLASGRNVIRLSCYKFTHDFSLCYLPLKQQLEKYVRLVYVVCSDDFEKGRIQGPVDQDCSVESACNRISLGAQILQTTVAETLVSAGFPRKTFRLEESGKDRPITRVFKTSLSSTQLHTMSGEDAWRFLTYELTTSSLADASRVKFLVFLSCTRYSGGATEPTTHSEILSRTKGHVMIGGGDVALCGTGCLYTWAENLDELPRRMTDLRKVDRRSFMDDSNYRGTRWACYSSSLGGVLHELGHVLDLAHTEKGIMGQGFHDLQQLCIASHNDSLLKAGGDDNPEENLTISASWTLKPKDCCVAQLQNTVSMSLASPSEQISASDGSSEKKKLRLTKLRPKYRSMYIAPEKEITAKSSCGLFWSKSCATILSCHKWLNPDVPSALQTPQFDGRQFTSRYGIRLIEFRQPESSTVIHFWDFPESREEVPFSDCDLRPLLVSDQRDTSKAKEGSRKLDLLVIDTCGNILKGQLAVQISAESAEVP</sequence>
<proteinExistence type="predicted"/>
<dbReference type="PANTHER" id="PTHR21054">
    <property type="entry name" value="ZINC METALLOPROTEINASE-RELATED"/>
    <property type="match status" value="1"/>
</dbReference>
<organism evidence="1">
    <name type="scientific">Ornithodoros turicata</name>
    <dbReference type="NCBI Taxonomy" id="34597"/>
    <lineage>
        <taxon>Eukaryota</taxon>
        <taxon>Metazoa</taxon>
        <taxon>Ecdysozoa</taxon>
        <taxon>Arthropoda</taxon>
        <taxon>Chelicerata</taxon>
        <taxon>Arachnida</taxon>
        <taxon>Acari</taxon>
        <taxon>Parasitiformes</taxon>
        <taxon>Ixodida</taxon>
        <taxon>Ixodoidea</taxon>
        <taxon>Argasidae</taxon>
        <taxon>Ornithodorinae</taxon>
        <taxon>Ornithodoros</taxon>
    </lineage>
</organism>
<dbReference type="Pfam" id="PF12044">
    <property type="entry name" value="Metallopep"/>
    <property type="match status" value="1"/>
</dbReference>
<dbReference type="InterPro" id="IPR053002">
    <property type="entry name" value="Metalloproteinase_M10B"/>
</dbReference>
<evidence type="ECO:0000313" key="1">
    <source>
        <dbReference type="EMBL" id="MBY08183.1"/>
    </source>
</evidence>
<accession>A0A2R5LF76</accession>